<organism evidence="6 7">
    <name type="scientific">Maudiozyma barnettii</name>
    <dbReference type="NCBI Taxonomy" id="61262"/>
    <lineage>
        <taxon>Eukaryota</taxon>
        <taxon>Fungi</taxon>
        <taxon>Dikarya</taxon>
        <taxon>Ascomycota</taxon>
        <taxon>Saccharomycotina</taxon>
        <taxon>Saccharomycetes</taxon>
        <taxon>Saccharomycetales</taxon>
        <taxon>Saccharomycetaceae</taxon>
        <taxon>Maudiozyma</taxon>
    </lineage>
</organism>
<evidence type="ECO:0000313" key="7">
    <source>
        <dbReference type="Proteomes" id="UP000644660"/>
    </source>
</evidence>
<dbReference type="EMBL" id="CAEFZW010000009">
    <property type="protein sequence ID" value="CAB4256334.1"/>
    <property type="molecule type" value="Genomic_DNA"/>
</dbReference>
<dbReference type="GO" id="GO:0006412">
    <property type="term" value="P:translation"/>
    <property type="evidence" value="ECO:0007669"/>
    <property type="project" value="InterPro"/>
</dbReference>
<dbReference type="SUPFAM" id="SSF52166">
    <property type="entry name" value="Ribosomal protein L4"/>
    <property type="match status" value="1"/>
</dbReference>
<dbReference type="Pfam" id="PF00573">
    <property type="entry name" value="Ribosomal_L4"/>
    <property type="match status" value="1"/>
</dbReference>
<evidence type="ECO:0000256" key="2">
    <source>
        <dbReference type="ARBA" id="ARBA00022980"/>
    </source>
</evidence>
<evidence type="ECO:0000313" key="6">
    <source>
        <dbReference type="EMBL" id="CAB4256334.1"/>
    </source>
</evidence>
<dbReference type="GO" id="GO:0005840">
    <property type="term" value="C:ribosome"/>
    <property type="evidence" value="ECO:0007669"/>
    <property type="project" value="UniProtKB-KW"/>
</dbReference>
<dbReference type="AlphaFoldDB" id="A0A8H2VJC1"/>
<dbReference type="Gene3D" id="3.40.1370.10">
    <property type="match status" value="1"/>
</dbReference>
<comment type="caution">
    <text evidence="6">The sequence shown here is derived from an EMBL/GenBank/DDBJ whole genome shotgun (WGS) entry which is preliminary data.</text>
</comment>
<dbReference type="InterPro" id="IPR013005">
    <property type="entry name" value="Ribosomal_uL4-like"/>
</dbReference>
<gene>
    <name evidence="6" type="ORF">KABA2_09S02288</name>
</gene>
<dbReference type="InterPro" id="IPR023574">
    <property type="entry name" value="Ribosomal_uL4_dom_sf"/>
</dbReference>
<evidence type="ECO:0000256" key="3">
    <source>
        <dbReference type="ARBA" id="ARBA00023274"/>
    </source>
</evidence>
<feature type="region of interest" description="Disordered" evidence="5">
    <location>
        <begin position="75"/>
        <end position="109"/>
    </location>
</feature>
<keyword evidence="2 6" id="KW-0689">Ribosomal protein</keyword>
<proteinExistence type="inferred from homology"/>
<evidence type="ECO:0000256" key="1">
    <source>
        <dbReference type="ARBA" id="ARBA00010528"/>
    </source>
</evidence>
<dbReference type="GO" id="GO:0003735">
    <property type="term" value="F:structural constituent of ribosome"/>
    <property type="evidence" value="ECO:0007669"/>
    <property type="project" value="InterPro"/>
</dbReference>
<accession>A0A8H2VJC1</accession>
<dbReference type="PANTHER" id="PTHR10746">
    <property type="entry name" value="50S RIBOSOMAL PROTEIN L4"/>
    <property type="match status" value="1"/>
</dbReference>
<dbReference type="Proteomes" id="UP000644660">
    <property type="component" value="Unassembled WGS sequence"/>
</dbReference>
<dbReference type="PANTHER" id="PTHR10746:SF6">
    <property type="entry name" value="LARGE RIBOSOMAL SUBUNIT PROTEIN UL4M"/>
    <property type="match status" value="1"/>
</dbReference>
<reference evidence="6 7" key="1">
    <citation type="submission" date="2020-05" db="EMBL/GenBank/DDBJ databases">
        <authorList>
            <person name="Casaregola S."/>
            <person name="Devillers H."/>
            <person name="Grondin C."/>
        </authorList>
    </citation>
    <scope>NUCLEOTIDE SEQUENCE [LARGE SCALE GENOMIC DNA]</scope>
    <source>
        <strain evidence="6 7">CLIB 1767</strain>
    </source>
</reference>
<dbReference type="InterPro" id="IPR002136">
    <property type="entry name" value="Ribosomal_uL4"/>
</dbReference>
<evidence type="ECO:0000256" key="4">
    <source>
        <dbReference type="ARBA" id="ARBA00040565"/>
    </source>
</evidence>
<comment type="similarity">
    <text evidence="1">Belongs to the universal ribosomal protein uL4 family.</text>
</comment>
<protein>
    <recommendedName>
        <fullName evidence="4">Large ribosomal subunit protein uL4m</fullName>
    </recommendedName>
</protein>
<dbReference type="RefSeq" id="XP_041408178.1">
    <property type="nucleotide sequence ID" value="XM_041552244.1"/>
</dbReference>
<name>A0A8H2VJC1_9SACH</name>
<dbReference type="GO" id="GO:1990904">
    <property type="term" value="C:ribonucleoprotein complex"/>
    <property type="evidence" value="ECO:0007669"/>
    <property type="project" value="UniProtKB-KW"/>
</dbReference>
<keyword evidence="7" id="KW-1185">Reference proteome</keyword>
<evidence type="ECO:0000256" key="5">
    <source>
        <dbReference type="SAM" id="MobiDB-lite"/>
    </source>
</evidence>
<keyword evidence="3" id="KW-0687">Ribonucleoprotein</keyword>
<sequence length="267" mass="29656">MLKSSNIRLNIARSISGTSKALPNGQLPPAYTLATLRVFPSLEPLSCVPVSTSVLGVPLRRDILWRAVVHENNNRRVGASNPPGRSENGYSRHKILPQKGSGNARVGDANSPIRHKGGVALARNAPNDYTTDLPNKVYHLAFRTALSHQYKEGNLFIIGNMNSITPTNETDSTKLDIEINDTKTKPNFNSVIFKKFLNEHGYEGKRLLFITSDTRPGLLKYTDMYKNKVDVVQQEGVEVNDLLKASKVFIEEDALKYLAEQFTAFST</sequence>
<dbReference type="GeneID" id="64859407"/>